<dbReference type="Pfam" id="PF02548">
    <property type="entry name" value="Pantoate_transf"/>
    <property type="match status" value="1"/>
</dbReference>
<dbReference type="GO" id="GO:0000287">
    <property type="term" value="F:magnesium ion binding"/>
    <property type="evidence" value="ECO:0007669"/>
    <property type="project" value="TreeGrafter"/>
</dbReference>
<comment type="catalytic activity">
    <reaction evidence="5 6">
        <text>(6R)-5,10-methylene-5,6,7,8-tetrahydrofolate + 3-methyl-2-oxobutanoate + H2O = 2-dehydropantoate + (6S)-5,6,7,8-tetrahydrofolate</text>
        <dbReference type="Rhea" id="RHEA:11824"/>
        <dbReference type="ChEBI" id="CHEBI:11561"/>
        <dbReference type="ChEBI" id="CHEBI:11851"/>
        <dbReference type="ChEBI" id="CHEBI:15377"/>
        <dbReference type="ChEBI" id="CHEBI:15636"/>
        <dbReference type="ChEBI" id="CHEBI:57453"/>
        <dbReference type="EC" id="2.1.2.11"/>
    </reaction>
</comment>
<dbReference type="InterPro" id="IPR015813">
    <property type="entry name" value="Pyrv/PenolPyrv_kinase-like_dom"/>
</dbReference>
<dbReference type="OrthoDB" id="425211at2759"/>
<dbReference type="GO" id="GO:0015940">
    <property type="term" value="P:pantothenate biosynthetic process"/>
    <property type="evidence" value="ECO:0007669"/>
    <property type="project" value="UniProtKB-UniPathway"/>
</dbReference>
<comment type="similarity">
    <text evidence="2 6">Belongs to the PanB family.</text>
</comment>
<keyword evidence="9" id="KW-1185">Reference proteome</keyword>
<comment type="pathway">
    <text evidence="1 6">Cofactor biosynthesis; (R)-pantothenate biosynthesis; (R)-pantoate from 3-methyl-2-oxobutanoate: step 1/2.</text>
</comment>
<evidence type="ECO:0000256" key="6">
    <source>
        <dbReference type="RuleBase" id="RU362100"/>
    </source>
</evidence>
<sequence length="492" mass="51607">MASTSSRTLERAVRRALQPISPFSSFASTSASAIPALSTPPPSTSSSARRVPATSQFHTSARNCSAWPAGVDAEDGMHATMSSSSESVEGGGMVGGSQERRSTRLQQSAPIDRTDAGNSKTRQQLEMPKSRPPKSIPHLMEMKRQGQPIACLTAYDYPSALSLRHADIDICLVGDSMANVALGHSSTQSLTLEATIHHCQAVYRGLFSPLLSISPNTPGAPLLLADVPFGTFQTSEEEGVKSAVRLLKEGGVDGVKIEGGAEILPLVRRLTKFGIPVMGHLGLQPQRVSSSAGYRLQGRTADEAYTILSEALALQEAGAFSIVLECIPNKICEVVSKALRIPTIGIGAGPKADGQILVTNDILGEITSPWHVVAGLAKAGVGEVPALQQPAPPGPKFVRNFVDEVLSGRVQPRSSSGEEDNFASPGPAAEGSAPVAASSGPTGIGAIRMAAIEAYVDAVRERSFPDAEREGYKIKSAELADFMKRAGPLLQG</sequence>
<dbReference type="AlphaFoldDB" id="A0A316UVA8"/>
<evidence type="ECO:0000256" key="7">
    <source>
        <dbReference type="SAM" id="MobiDB-lite"/>
    </source>
</evidence>
<dbReference type="InterPro" id="IPR040442">
    <property type="entry name" value="Pyrv_kinase-like_dom_sf"/>
</dbReference>
<keyword evidence="4 6" id="KW-0808">Transferase</keyword>
<dbReference type="PANTHER" id="PTHR20881">
    <property type="entry name" value="3-METHYL-2-OXOBUTANOATE HYDROXYMETHYLTRANSFERASE"/>
    <property type="match status" value="1"/>
</dbReference>
<dbReference type="InterPro" id="IPR003700">
    <property type="entry name" value="Pantoate_hydroxy_MeTrfase"/>
</dbReference>
<organism evidence="8 9">
    <name type="scientific">Jaminaea rosea</name>
    <dbReference type="NCBI Taxonomy" id="1569628"/>
    <lineage>
        <taxon>Eukaryota</taxon>
        <taxon>Fungi</taxon>
        <taxon>Dikarya</taxon>
        <taxon>Basidiomycota</taxon>
        <taxon>Ustilaginomycotina</taxon>
        <taxon>Exobasidiomycetes</taxon>
        <taxon>Microstromatales</taxon>
        <taxon>Microstromatales incertae sedis</taxon>
        <taxon>Jaminaea</taxon>
    </lineage>
</organism>
<evidence type="ECO:0000256" key="2">
    <source>
        <dbReference type="ARBA" id="ARBA00008676"/>
    </source>
</evidence>
<feature type="region of interest" description="Disordered" evidence="7">
    <location>
        <begin position="1"/>
        <end position="136"/>
    </location>
</feature>
<evidence type="ECO:0000256" key="3">
    <source>
        <dbReference type="ARBA" id="ARBA00012618"/>
    </source>
</evidence>
<dbReference type="PANTHER" id="PTHR20881:SF0">
    <property type="entry name" value="3-METHYL-2-OXOBUTANOATE HYDROXYMETHYLTRANSFERASE"/>
    <property type="match status" value="1"/>
</dbReference>
<dbReference type="EC" id="2.1.2.11" evidence="3 6"/>
<dbReference type="CDD" id="cd06557">
    <property type="entry name" value="KPHMT-like"/>
    <property type="match status" value="1"/>
</dbReference>
<proteinExistence type="inferred from homology"/>
<dbReference type="SUPFAM" id="SSF51621">
    <property type="entry name" value="Phosphoenolpyruvate/pyruvate domain"/>
    <property type="match status" value="1"/>
</dbReference>
<keyword evidence="6" id="KW-0566">Pantothenate biosynthesis</keyword>
<accession>A0A316UVA8</accession>
<dbReference type="GO" id="GO:0005739">
    <property type="term" value="C:mitochondrion"/>
    <property type="evidence" value="ECO:0007669"/>
    <property type="project" value="TreeGrafter"/>
</dbReference>
<dbReference type="RefSeq" id="XP_025363556.1">
    <property type="nucleotide sequence ID" value="XM_025505665.1"/>
</dbReference>
<feature type="compositionally biased region" description="Low complexity" evidence="7">
    <location>
        <begin position="19"/>
        <end position="37"/>
    </location>
</feature>
<dbReference type="UniPathway" id="UPA00028">
    <property type="reaction ID" value="UER00003"/>
</dbReference>
<dbReference type="NCBIfam" id="NF001452">
    <property type="entry name" value="PRK00311.1"/>
    <property type="match status" value="1"/>
</dbReference>
<dbReference type="GeneID" id="37027488"/>
<feature type="compositionally biased region" description="Low complexity" evidence="7">
    <location>
        <begin position="423"/>
        <end position="437"/>
    </location>
</feature>
<dbReference type="Gene3D" id="3.20.20.60">
    <property type="entry name" value="Phosphoenolpyruvate-binding domains"/>
    <property type="match status" value="1"/>
</dbReference>
<dbReference type="Proteomes" id="UP000245884">
    <property type="component" value="Unassembled WGS sequence"/>
</dbReference>
<evidence type="ECO:0000256" key="5">
    <source>
        <dbReference type="ARBA" id="ARBA00049172"/>
    </source>
</evidence>
<evidence type="ECO:0000256" key="4">
    <source>
        <dbReference type="ARBA" id="ARBA00022679"/>
    </source>
</evidence>
<dbReference type="HAMAP" id="MF_00156">
    <property type="entry name" value="PanB"/>
    <property type="match status" value="1"/>
</dbReference>
<feature type="region of interest" description="Disordered" evidence="7">
    <location>
        <begin position="409"/>
        <end position="437"/>
    </location>
</feature>
<evidence type="ECO:0000313" key="9">
    <source>
        <dbReference type="Proteomes" id="UP000245884"/>
    </source>
</evidence>
<dbReference type="GO" id="GO:0003864">
    <property type="term" value="F:3-methyl-2-oxobutanoate hydroxymethyltransferase activity"/>
    <property type="evidence" value="ECO:0007669"/>
    <property type="project" value="UniProtKB-EC"/>
</dbReference>
<gene>
    <name evidence="8" type="ORF">BDZ90DRAFT_230946</name>
</gene>
<evidence type="ECO:0000313" key="8">
    <source>
        <dbReference type="EMBL" id="PWN28944.1"/>
    </source>
</evidence>
<dbReference type="STRING" id="1569628.A0A316UVA8"/>
<dbReference type="NCBIfam" id="TIGR00222">
    <property type="entry name" value="panB"/>
    <property type="match status" value="1"/>
</dbReference>
<comment type="function">
    <text evidence="6">Catalyzes the reversible reaction in which hydroxymethyl group from 5,10-methylenetetrahydrofolate is transferred onto alpha-ketoisovalerate to form ketopantoate.</text>
</comment>
<name>A0A316UVA8_9BASI</name>
<protein>
    <recommendedName>
        <fullName evidence="3 6">3-methyl-2-oxobutanoate hydroxymethyltransferase</fullName>
        <ecNumber evidence="3 6">2.1.2.11</ecNumber>
    </recommendedName>
</protein>
<evidence type="ECO:0000256" key="1">
    <source>
        <dbReference type="ARBA" id="ARBA00005033"/>
    </source>
</evidence>
<dbReference type="EMBL" id="KZ819664">
    <property type="protein sequence ID" value="PWN28944.1"/>
    <property type="molecule type" value="Genomic_DNA"/>
</dbReference>
<feature type="compositionally biased region" description="Low complexity" evidence="7">
    <location>
        <begin position="44"/>
        <end position="55"/>
    </location>
</feature>
<reference evidence="8 9" key="1">
    <citation type="journal article" date="2018" name="Mol. Biol. Evol.">
        <title>Broad Genomic Sampling Reveals a Smut Pathogenic Ancestry of the Fungal Clade Ustilaginomycotina.</title>
        <authorList>
            <person name="Kijpornyongpan T."/>
            <person name="Mondo S.J."/>
            <person name="Barry K."/>
            <person name="Sandor L."/>
            <person name="Lee J."/>
            <person name="Lipzen A."/>
            <person name="Pangilinan J."/>
            <person name="LaButti K."/>
            <person name="Hainaut M."/>
            <person name="Henrissat B."/>
            <person name="Grigoriev I.V."/>
            <person name="Spatafora J.W."/>
            <person name="Aime M.C."/>
        </authorList>
    </citation>
    <scope>NUCLEOTIDE SEQUENCE [LARGE SCALE GENOMIC DNA]</scope>
    <source>
        <strain evidence="8 9">MCA 5214</strain>
    </source>
</reference>